<keyword evidence="7" id="KW-1185">Reference proteome</keyword>
<evidence type="ECO:0000256" key="4">
    <source>
        <dbReference type="SAM" id="MobiDB-lite"/>
    </source>
</evidence>
<dbReference type="GO" id="GO:0006351">
    <property type="term" value="P:DNA-templated transcription"/>
    <property type="evidence" value="ECO:0007669"/>
    <property type="project" value="InterPro"/>
</dbReference>
<dbReference type="CDD" id="cd12148">
    <property type="entry name" value="fungal_TF_MHR"/>
    <property type="match status" value="1"/>
</dbReference>
<gene>
    <name evidence="6" type="ORF">E8E13_011611</name>
</gene>
<dbReference type="GO" id="GO:0005634">
    <property type="term" value="C:nucleus"/>
    <property type="evidence" value="ECO:0007669"/>
    <property type="project" value="UniProtKB-SubCell"/>
</dbReference>
<keyword evidence="2" id="KW-0479">Metal-binding</keyword>
<dbReference type="Proteomes" id="UP000801428">
    <property type="component" value="Unassembled WGS sequence"/>
</dbReference>
<dbReference type="PANTHER" id="PTHR31001:SF85">
    <property type="entry name" value="ZN(II)2CYS6 TRANSCRIPTION FACTOR (EUROFUNG)"/>
    <property type="match status" value="1"/>
</dbReference>
<name>A0A9P4TMK9_CURKU</name>
<dbReference type="OrthoDB" id="2269373at2759"/>
<dbReference type="GO" id="GO:0008270">
    <property type="term" value="F:zinc ion binding"/>
    <property type="evidence" value="ECO:0007669"/>
    <property type="project" value="InterPro"/>
</dbReference>
<dbReference type="InterPro" id="IPR036864">
    <property type="entry name" value="Zn2-C6_fun-type_DNA-bd_sf"/>
</dbReference>
<comment type="caution">
    <text evidence="6">The sequence shown here is derived from an EMBL/GenBank/DDBJ whole genome shotgun (WGS) entry which is preliminary data.</text>
</comment>
<proteinExistence type="predicted"/>
<dbReference type="InterPro" id="IPR001138">
    <property type="entry name" value="Zn2Cys6_DnaBD"/>
</dbReference>
<feature type="region of interest" description="Disordered" evidence="4">
    <location>
        <begin position="94"/>
        <end position="123"/>
    </location>
</feature>
<dbReference type="Pfam" id="PF04082">
    <property type="entry name" value="Fungal_trans"/>
    <property type="match status" value="1"/>
</dbReference>
<protein>
    <recommendedName>
        <fullName evidence="5">Zn(2)-C6 fungal-type domain-containing protein</fullName>
    </recommendedName>
</protein>
<reference evidence="6" key="1">
    <citation type="submission" date="2019-04" db="EMBL/GenBank/DDBJ databases">
        <title>Sequencing of skin fungus with MAO and IRED activity.</title>
        <authorList>
            <person name="Marsaioli A.J."/>
            <person name="Bonatto J.M.C."/>
            <person name="Reis Junior O."/>
        </authorList>
    </citation>
    <scope>NUCLEOTIDE SEQUENCE</scope>
    <source>
        <strain evidence="6">30M1</strain>
    </source>
</reference>
<dbReference type="SUPFAM" id="SSF57701">
    <property type="entry name" value="Zn2/Cys6 DNA-binding domain"/>
    <property type="match status" value="1"/>
</dbReference>
<dbReference type="CDD" id="cd00067">
    <property type="entry name" value="GAL4"/>
    <property type="match status" value="1"/>
</dbReference>
<evidence type="ECO:0000259" key="5">
    <source>
        <dbReference type="PROSITE" id="PS50048"/>
    </source>
</evidence>
<comment type="subcellular location">
    <subcellularLocation>
        <location evidence="1">Nucleus</location>
    </subcellularLocation>
</comment>
<dbReference type="PROSITE" id="PS00463">
    <property type="entry name" value="ZN2_CY6_FUNGAL_1"/>
    <property type="match status" value="1"/>
</dbReference>
<evidence type="ECO:0000256" key="3">
    <source>
        <dbReference type="ARBA" id="ARBA00023242"/>
    </source>
</evidence>
<dbReference type="InterPro" id="IPR007219">
    <property type="entry name" value="XnlR_reg_dom"/>
</dbReference>
<accession>A0A9P4TMK9</accession>
<dbReference type="Gene3D" id="4.10.240.10">
    <property type="entry name" value="Zn(2)-C6 fungal-type DNA-binding domain"/>
    <property type="match status" value="1"/>
</dbReference>
<dbReference type="SMART" id="SM00066">
    <property type="entry name" value="GAL4"/>
    <property type="match status" value="1"/>
</dbReference>
<evidence type="ECO:0000313" key="7">
    <source>
        <dbReference type="Proteomes" id="UP000801428"/>
    </source>
</evidence>
<dbReference type="AlphaFoldDB" id="A0A9P4TMK9"/>
<dbReference type="PROSITE" id="PS50048">
    <property type="entry name" value="ZN2_CY6_FUNGAL_2"/>
    <property type="match status" value="1"/>
</dbReference>
<dbReference type="EMBL" id="SWKU01000001">
    <property type="protein sequence ID" value="KAF3011204.1"/>
    <property type="molecule type" value="Genomic_DNA"/>
</dbReference>
<sequence>MASATSSSGASPEQSATISDHLVQKAFSCVLCAQRKVKCDKRPGGCNNCTKARVPCIYKAPPPPRRRRKGVRDVDTATKLRIYEDALRQAGIDPESLVRQASPYGPHARSNQGADGEALSEPRAELTEQKLATEIGVLITNQGKSRYLENGIWTSLRSEFRDIKEILDETSDEDSFDDVVGIAPEGFSLDGSKLIFGNPASSIGLRPLHPQPVESFKLWQAYLDNINPLVKLFHAPSVQQIISEANGNLDEVPRNVEALLFALYCIVVESLSDGECITITGQPKIAARQRFRAGAQHALINASFLKTSDLMVLQALTLFIISLQDVDARIIWMLSGMCQRIGQRIGLHRDGAKLNLPPFDAEIRRRLWWQIIMLEGFSQKLAGTGTGTNANTLMGDVRLPANLNDSDLFPGMKELPKETDRATEMMFFLIRCHVGNFLKRFETPRAEFDGVWNKLTTGAVDVNTKEKAIRELECLFEDKFLRHCDSSIVWHLMCSQLAKAIIFMMRFMAYGAKYQGKTETQAEKDTLFSLSLQVCAAQNLAYTMKEMQGFMWHVNMHFQWKAFVFILSELRYRTSGAQVEQAWKEVQLTYEFHPSFDQELSKRALPIAVSNLTLKAWEAHMAASSLPSNGEPYFIQLIRNRQVRTKKPCTSDGQSSVSAASSTIADLPLPLQPSVADVSLALDDTTTFPWNPADLNASLGLQNANPDAALFEYPEEMNWSTWNDLLVDFRTNSTDVEQADISHLSFQG</sequence>
<dbReference type="GO" id="GO:0000981">
    <property type="term" value="F:DNA-binding transcription factor activity, RNA polymerase II-specific"/>
    <property type="evidence" value="ECO:0007669"/>
    <property type="project" value="InterPro"/>
</dbReference>
<dbReference type="InterPro" id="IPR050613">
    <property type="entry name" value="Sec_Metabolite_Reg"/>
</dbReference>
<organism evidence="6 7">
    <name type="scientific">Curvularia kusanoi</name>
    <name type="common">Cochliobolus kusanoi</name>
    <dbReference type="NCBI Taxonomy" id="90978"/>
    <lineage>
        <taxon>Eukaryota</taxon>
        <taxon>Fungi</taxon>
        <taxon>Dikarya</taxon>
        <taxon>Ascomycota</taxon>
        <taxon>Pezizomycotina</taxon>
        <taxon>Dothideomycetes</taxon>
        <taxon>Pleosporomycetidae</taxon>
        <taxon>Pleosporales</taxon>
        <taxon>Pleosporineae</taxon>
        <taxon>Pleosporaceae</taxon>
        <taxon>Curvularia</taxon>
    </lineage>
</organism>
<dbReference type="Pfam" id="PF00172">
    <property type="entry name" value="Zn_clus"/>
    <property type="match status" value="1"/>
</dbReference>
<keyword evidence="3" id="KW-0539">Nucleus</keyword>
<evidence type="ECO:0000313" key="6">
    <source>
        <dbReference type="EMBL" id="KAF3011204.1"/>
    </source>
</evidence>
<dbReference type="GO" id="GO:0003677">
    <property type="term" value="F:DNA binding"/>
    <property type="evidence" value="ECO:0007669"/>
    <property type="project" value="InterPro"/>
</dbReference>
<dbReference type="PANTHER" id="PTHR31001">
    <property type="entry name" value="UNCHARACTERIZED TRANSCRIPTIONAL REGULATORY PROTEIN"/>
    <property type="match status" value="1"/>
</dbReference>
<evidence type="ECO:0000256" key="1">
    <source>
        <dbReference type="ARBA" id="ARBA00004123"/>
    </source>
</evidence>
<evidence type="ECO:0000256" key="2">
    <source>
        <dbReference type="ARBA" id="ARBA00022723"/>
    </source>
</evidence>
<feature type="domain" description="Zn(2)-C6 fungal-type" evidence="5">
    <location>
        <begin position="28"/>
        <end position="58"/>
    </location>
</feature>